<dbReference type="InterPro" id="IPR013783">
    <property type="entry name" value="Ig-like_fold"/>
</dbReference>
<feature type="compositionally biased region" description="Basic and acidic residues" evidence="2">
    <location>
        <begin position="200"/>
        <end position="209"/>
    </location>
</feature>
<dbReference type="SMART" id="SM00710">
    <property type="entry name" value="PbH1"/>
    <property type="match status" value="5"/>
</dbReference>
<dbReference type="SUPFAM" id="SSF51126">
    <property type="entry name" value="Pectin lyase-like"/>
    <property type="match status" value="1"/>
</dbReference>
<protein>
    <submittedName>
        <fullName evidence="6">Endoglucanase</fullName>
    </submittedName>
</protein>
<evidence type="ECO:0000256" key="3">
    <source>
        <dbReference type="SAM" id="SignalP"/>
    </source>
</evidence>
<gene>
    <name evidence="6" type="ORF">SAMN05421766_103570</name>
</gene>
<keyword evidence="1 3" id="KW-0732">Signal</keyword>
<dbReference type="InterPro" id="IPR011050">
    <property type="entry name" value="Pectin_lyase_fold/virulence"/>
</dbReference>
<reference evidence="6 7" key="1">
    <citation type="submission" date="2017-01" db="EMBL/GenBank/DDBJ databases">
        <authorList>
            <person name="Varghese N."/>
            <person name="Submissions S."/>
        </authorList>
    </citation>
    <scope>NUCLEOTIDE SEQUENCE [LARGE SCALE GENOMIC DNA]</scope>
    <source>
        <strain evidence="6 7">DSM 2061</strain>
    </source>
</reference>
<accession>A0ABY1KSG8</accession>
<dbReference type="NCBIfam" id="TIGR04183">
    <property type="entry name" value="Por_Secre_tail"/>
    <property type="match status" value="1"/>
</dbReference>
<keyword evidence="7" id="KW-1185">Reference proteome</keyword>
<feature type="domain" description="Right handed beta helix" evidence="4">
    <location>
        <begin position="128"/>
        <end position="191"/>
    </location>
</feature>
<dbReference type="InterPro" id="IPR006626">
    <property type="entry name" value="PbH1"/>
</dbReference>
<proteinExistence type="predicted"/>
<evidence type="ECO:0000313" key="6">
    <source>
        <dbReference type="EMBL" id="SIS71501.1"/>
    </source>
</evidence>
<evidence type="ECO:0000259" key="4">
    <source>
        <dbReference type="Pfam" id="PF13229"/>
    </source>
</evidence>
<feature type="region of interest" description="Disordered" evidence="2">
    <location>
        <begin position="196"/>
        <end position="215"/>
    </location>
</feature>
<dbReference type="RefSeq" id="WP_076455321.1">
    <property type="nucleotide sequence ID" value="NZ_FTOB01000003.1"/>
</dbReference>
<dbReference type="InterPro" id="IPR039448">
    <property type="entry name" value="Beta_helix"/>
</dbReference>
<comment type="caution">
    <text evidence="6">The sequence shown here is derived from an EMBL/GenBank/DDBJ whole genome shotgun (WGS) entry which is preliminary data.</text>
</comment>
<dbReference type="InterPro" id="IPR026444">
    <property type="entry name" value="Secre_tail"/>
</dbReference>
<dbReference type="InterPro" id="IPR012334">
    <property type="entry name" value="Pectin_lyas_fold"/>
</dbReference>
<evidence type="ECO:0000313" key="7">
    <source>
        <dbReference type="Proteomes" id="UP000185728"/>
    </source>
</evidence>
<feature type="domain" description="Secretion system C-terminal sorting" evidence="5">
    <location>
        <begin position="628"/>
        <end position="693"/>
    </location>
</feature>
<sequence length="702" mass="75295">MNTYVPYSNFLKALCLLLALFAQTSYSFNSPETASKVIHCNTVDCILNAMTNASPGDEIVIAAGTYTALDKLDLSSDGKAARFSSDRNGTALQPIIIRGASASNRPVLKGPNGIYDGYVMRILGDHWIIKDLELEEGSKGLVLDHSSNSRIENVSVHDIGEEGIHLRDGSSNNLVTGCQVYNTGLNKPGFGEGLYVGSDKSQHKTEDQPNKPYSPDCNNNTIEFCTVGPNVAAEGVDVKEGTKNTIIRNNTFSAEGIAGEDSNSADAFIDLKGAYAFVYNNTFNLDGSELINACIDFLDRGTGYNTGFRNAVFNNTFNLGSRGNSINTVRKKQGAPSEIHVWNNTRNPNTDDFPVSDGTLAFVTQSCPSWNIVPCSDDGGHTSPSVSITSPNNNAQANAGSDLQISASANDPDGSISKVEFYNGSLKLGEDPSFPYNYTINQIAVGTYDLTAVAIDNENNSTRSSTVRLVVIDGDTDGLADCAFGTPSPNVLPQYDGITFNKVYVLGSGGPDASNIKKLKIKWIPSANGLYAFSMNTHNGQPSSYIDLRDKSKASFNSERPELSISGSGFPGLDGEYWVADDQGNFVMVSKSGSYTIYCSNEEQAPSCGAANQVQVSKTVNADPSIKLYPNPVTHGELTLANLNSDQTVISLMDLQGTILKKEEASIEGSTFKFNVGGIDQGIYFLRVENGSTVRTMPFSVK</sequence>
<name>A0ABY1KSG8_9FLAO</name>
<dbReference type="Pfam" id="PF18962">
    <property type="entry name" value="Por_Secre_tail"/>
    <property type="match status" value="1"/>
</dbReference>
<feature type="chain" id="PRO_5046131477" evidence="3">
    <location>
        <begin position="28"/>
        <end position="702"/>
    </location>
</feature>
<evidence type="ECO:0000256" key="1">
    <source>
        <dbReference type="ARBA" id="ARBA00022729"/>
    </source>
</evidence>
<evidence type="ECO:0000256" key="2">
    <source>
        <dbReference type="SAM" id="MobiDB-lite"/>
    </source>
</evidence>
<dbReference type="Gene3D" id="2.60.40.10">
    <property type="entry name" value="Immunoglobulins"/>
    <property type="match status" value="1"/>
</dbReference>
<organism evidence="6 7">
    <name type="scientific">Zobellia uliginosa</name>
    <dbReference type="NCBI Taxonomy" id="143224"/>
    <lineage>
        <taxon>Bacteria</taxon>
        <taxon>Pseudomonadati</taxon>
        <taxon>Bacteroidota</taxon>
        <taxon>Flavobacteriia</taxon>
        <taxon>Flavobacteriales</taxon>
        <taxon>Flavobacteriaceae</taxon>
        <taxon>Zobellia</taxon>
    </lineage>
</organism>
<evidence type="ECO:0000259" key="5">
    <source>
        <dbReference type="Pfam" id="PF18962"/>
    </source>
</evidence>
<dbReference type="EMBL" id="FTOB01000003">
    <property type="protein sequence ID" value="SIS71501.1"/>
    <property type="molecule type" value="Genomic_DNA"/>
</dbReference>
<dbReference type="Proteomes" id="UP000185728">
    <property type="component" value="Unassembled WGS sequence"/>
</dbReference>
<dbReference type="Pfam" id="PF13229">
    <property type="entry name" value="Beta_helix"/>
    <property type="match status" value="1"/>
</dbReference>
<dbReference type="Pfam" id="PF17957">
    <property type="entry name" value="Big_7"/>
    <property type="match status" value="1"/>
</dbReference>
<feature type="signal peptide" evidence="3">
    <location>
        <begin position="1"/>
        <end position="27"/>
    </location>
</feature>
<dbReference type="Gene3D" id="2.160.20.10">
    <property type="entry name" value="Single-stranded right-handed beta-helix, Pectin lyase-like"/>
    <property type="match status" value="2"/>
</dbReference>